<dbReference type="InterPro" id="IPR036737">
    <property type="entry name" value="OmpA-like_sf"/>
</dbReference>
<proteinExistence type="predicted"/>
<dbReference type="PRINTS" id="PR01023">
    <property type="entry name" value="NAFLGMOTY"/>
</dbReference>
<evidence type="ECO:0000256" key="3">
    <source>
        <dbReference type="ARBA" id="ARBA00023237"/>
    </source>
</evidence>
<dbReference type="Gene3D" id="3.30.1330.60">
    <property type="entry name" value="OmpA-like domain"/>
    <property type="match status" value="1"/>
</dbReference>
<evidence type="ECO:0000256" key="1">
    <source>
        <dbReference type="ARBA" id="ARBA00004442"/>
    </source>
</evidence>
<gene>
    <name evidence="6" type="ORF">MNB_SV-14-211</name>
</gene>
<keyword evidence="2" id="KW-0472">Membrane</keyword>
<dbReference type="PANTHER" id="PTHR30329:SF21">
    <property type="entry name" value="LIPOPROTEIN YIAD-RELATED"/>
    <property type="match status" value="1"/>
</dbReference>
<evidence type="ECO:0000256" key="2">
    <source>
        <dbReference type="ARBA" id="ARBA00023136"/>
    </source>
</evidence>
<dbReference type="PRINTS" id="PR01021">
    <property type="entry name" value="OMPADOMAIN"/>
</dbReference>
<dbReference type="EMBL" id="FPHN01000029">
    <property type="protein sequence ID" value="SFV53969.1"/>
    <property type="molecule type" value="Genomic_DNA"/>
</dbReference>
<dbReference type="PROSITE" id="PS51123">
    <property type="entry name" value="OMPA_2"/>
    <property type="match status" value="1"/>
</dbReference>
<keyword evidence="4" id="KW-0175">Coiled coil</keyword>
<comment type="subcellular location">
    <subcellularLocation>
        <location evidence="1">Cell outer membrane</location>
    </subcellularLocation>
</comment>
<name>A0A1W1BKE9_9ZZZZ</name>
<organism evidence="6">
    <name type="scientific">hydrothermal vent metagenome</name>
    <dbReference type="NCBI Taxonomy" id="652676"/>
    <lineage>
        <taxon>unclassified sequences</taxon>
        <taxon>metagenomes</taxon>
        <taxon>ecological metagenomes</taxon>
    </lineage>
</organism>
<dbReference type="GO" id="GO:0009279">
    <property type="term" value="C:cell outer membrane"/>
    <property type="evidence" value="ECO:0007669"/>
    <property type="project" value="UniProtKB-SubCell"/>
</dbReference>
<dbReference type="SUPFAM" id="SSF103088">
    <property type="entry name" value="OmpA-like"/>
    <property type="match status" value="1"/>
</dbReference>
<dbReference type="AlphaFoldDB" id="A0A1W1BKE9"/>
<dbReference type="CDD" id="cd07185">
    <property type="entry name" value="OmpA_C-like"/>
    <property type="match status" value="1"/>
</dbReference>
<sequence>MAEMLKIQEEIKSQVEAKKAEAERLAKEKAEEEQKMQDIFSIKESLENNLTSHLSSEKALKEEKLALEAKLAEMLKIQEEIKSQVEAKKAEAERLAKEKAEEEQKMQDIFSIKESLENNLTSHLSSEKALKEEKLALESKLAEMLKVQEEEKAKAERLAKEKADAEAKAKAEAENKIAEKKLSDVFALTHVAFKFNSMDLTDNSKKLLDRAANTIKKYPQFTYIIKGYTDNRGRAEYNLKLSGQRANKVREYLISQGVDAGLLTSKGFGEENPIASNDTAEGRKKNRRVVFEIVK</sequence>
<accession>A0A1W1BKE9</accession>
<dbReference type="InterPro" id="IPR006664">
    <property type="entry name" value="OMP_bac"/>
</dbReference>
<evidence type="ECO:0000259" key="5">
    <source>
        <dbReference type="PROSITE" id="PS51123"/>
    </source>
</evidence>
<protein>
    <submittedName>
        <fullName evidence="6">OmpA domain protein</fullName>
    </submittedName>
</protein>
<evidence type="ECO:0000313" key="6">
    <source>
        <dbReference type="EMBL" id="SFV53969.1"/>
    </source>
</evidence>
<feature type="domain" description="OmpA-like" evidence="5">
    <location>
        <begin position="180"/>
        <end position="295"/>
    </location>
</feature>
<keyword evidence="3" id="KW-0998">Cell outer membrane</keyword>
<reference evidence="6" key="1">
    <citation type="submission" date="2016-10" db="EMBL/GenBank/DDBJ databases">
        <authorList>
            <person name="de Groot N.N."/>
        </authorList>
    </citation>
    <scope>NUCLEOTIDE SEQUENCE</scope>
</reference>
<evidence type="ECO:0000256" key="4">
    <source>
        <dbReference type="SAM" id="Coils"/>
    </source>
</evidence>
<dbReference type="PANTHER" id="PTHR30329">
    <property type="entry name" value="STATOR ELEMENT OF FLAGELLAR MOTOR COMPLEX"/>
    <property type="match status" value="1"/>
</dbReference>
<dbReference type="InterPro" id="IPR050330">
    <property type="entry name" value="Bact_OuterMem_StrucFunc"/>
</dbReference>
<dbReference type="InterPro" id="IPR006665">
    <property type="entry name" value="OmpA-like"/>
</dbReference>
<dbReference type="Pfam" id="PF00691">
    <property type="entry name" value="OmpA"/>
    <property type="match status" value="1"/>
</dbReference>
<feature type="coiled-coil region" evidence="4">
    <location>
        <begin position="5"/>
        <end position="175"/>
    </location>
</feature>